<dbReference type="Pfam" id="PF00840">
    <property type="entry name" value="Glyco_hydro_7"/>
    <property type="match status" value="1"/>
</dbReference>
<sequence>MRRIKTLHDLCRQPSLVTTMLSILAGSLLASLAAAQQIGTFTPEVHPPITYQTCEAWKGCTTQQGSVTLDANYRWLHTASGQTCNPSGFNKTLCPDATTCGETCALDGADYAGTYGVTTNGSAVDIVFGSGGARIYLLDDTGKNYVNFKVMNQEFTFDIDVSNVPCAYNGALYFSEMPVDGGLSATNAAGAAYGTGYCDSQCPTGINFINGTTNVNGSLGSCCNEMDIWEANSLDTQLTPHPCNLTTGDFVCEGASCDNLCDPSGCEFNPFRVSSQSFYGRGSSNVVDTTKVMTVVTQFITDNGAADGTLSAIKRFYVQDGKVIPNSVVTLAGLPEVNDITSDYCTAKMTVLDDSTAFNVHGGLAQMGESLARGAVLVMSLWDDLAGDMSWLDGLEGTAGQPGTLRGPCTPANATSDPSTSVTFSNIRVGDLNSTFTQVKFGQCGGQFYTGPTLCADPSTCVFSNPYYSQCL</sequence>
<dbReference type="InterPro" id="IPR035971">
    <property type="entry name" value="CBD_sf"/>
</dbReference>
<accession>A0A8H6TC57</accession>
<dbReference type="PROSITE" id="PS00562">
    <property type="entry name" value="CBM1_1"/>
    <property type="match status" value="1"/>
</dbReference>
<dbReference type="GO" id="GO:0030248">
    <property type="term" value="F:cellulose binding"/>
    <property type="evidence" value="ECO:0007669"/>
    <property type="project" value="InterPro"/>
</dbReference>
<keyword evidence="5 11" id="KW-0136">Cellulose degradation</keyword>
<dbReference type="Gene3D" id="2.70.100.10">
    <property type="entry name" value="Glycoside hydrolase, family 7, domain"/>
    <property type="match status" value="1"/>
</dbReference>
<evidence type="ECO:0000256" key="2">
    <source>
        <dbReference type="ARBA" id="ARBA00006044"/>
    </source>
</evidence>
<keyword evidence="6" id="KW-1015">Disulfide bond</keyword>
<proteinExistence type="inferred from homology"/>
<evidence type="ECO:0000256" key="9">
    <source>
        <dbReference type="ARBA" id="ARBA00023295"/>
    </source>
</evidence>
<dbReference type="PANTHER" id="PTHR33753:SF1">
    <property type="entry name" value="ENDO-BETA-1,4-GLUCANASE CELB"/>
    <property type="match status" value="1"/>
</dbReference>
<evidence type="ECO:0000256" key="1">
    <source>
        <dbReference type="ARBA" id="ARBA00000966"/>
    </source>
</evidence>
<keyword evidence="4 11" id="KW-0378">Hydrolase</keyword>
<dbReference type="EC" id="3.2.1.-" evidence="11"/>
<dbReference type="SMART" id="SM00236">
    <property type="entry name" value="fCBD"/>
    <property type="match status" value="1"/>
</dbReference>
<keyword evidence="15" id="KW-1185">Reference proteome</keyword>
<keyword evidence="3 12" id="KW-0732">Signal</keyword>
<dbReference type="AlphaFoldDB" id="A0A8H6TC57"/>
<dbReference type="InterPro" id="IPR037019">
    <property type="entry name" value="Glyco_hydro_7_sf"/>
</dbReference>
<evidence type="ECO:0000256" key="6">
    <source>
        <dbReference type="ARBA" id="ARBA00023157"/>
    </source>
</evidence>
<evidence type="ECO:0000256" key="8">
    <source>
        <dbReference type="ARBA" id="ARBA00023277"/>
    </source>
</evidence>
<comment type="caution">
    <text evidence="14">The sequence shown here is derived from an EMBL/GenBank/DDBJ whole genome shotgun (WGS) entry which is preliminary data.</text>
</comment>
<evidence type="ECO:0000256" key="7">
    <source>
        <dbReference type="ARBA" id="ARBA00023180"/>
    </source>
</evidence>
<feature type="domain" description="CBM1" evidence="13">
    <location>
        <begin position="436"/>
        <end position="472"/>
    </location>
</feature>
<dbReference type="CDD" id="cd07999">
    <property type="entry name" value="GH7_CBH_EG"/>
    <property type="match status" value="1"/>
</dbReference>
<feature type="chain" id="PRO_5034485957" description="Glucanase" evidence="12">
    <location>
        <begin position="36"/>
        <end position="472"/>
    </location>
</feature>
<dbReference type="SUPFAM" id="SSF49899">
    <property type="entry name" value="Concanavalin A-like lectins/glucanases"/>
    <property type="match status" value="1"/>
</dbReference>
<evidence type="ECO:0000256" key="11">
    <source>
        <dbReference type="RuleBase" id="RU361164"/>
    </source>
</evidence>
<reference evidence="14" key="1">
    <citation type="submission" date="2020-05" db="EMBL/GenBank/DDBJ databases">
        <title>Mycena genomes resolve the evolution of fungal bioluminescence.</title>
        <authorList>
            <person name="Tsai I.J."/>
        </authorList>
    </citation>
    <scope>NUCLEOTIDE SEQUENCE</scope>
    <source>
        <strain evidence="14">110903Hualien_Pintung</strain>
    </source>
</reference>
<evidence type="ECO:0000256" key="12">
    <source>
        <dbReference type="SAM" id="SignalP"/>
    </source>
</evidence>
<comment type="similarity">
    <text evidence="2 11">Belongs to the glycosyl hydrolase 7 (cellulase C) family.</text>
</comment>
<evidence type="ECO:0000313" key="14">
    <source>
        <dbReference type="EMBL" id="KAF7313902.1"/>
    </source>
</evidence>
<dbReference type="InterPro" id="IPR001722">
    <property type="entry name" value="Glyco_hydro_7"/>
</dbReference>
<evidence type="ECO:0000256" key="5">
    <source>
        <dbReference type="ARBA" id="ARBA00023001"/>
    </source>
</evidence>
<protein>
    <recommendedName>
        <fullName evidence="11">Glucanase</fullName>
        <ecNumber evidence="11">3.2.1.-</ecNumber>
    </recommendedName>
</protein>
<dbReference type="InterPro" id="IPR000254">
    <property type="entry name" value="CBD"/>
</dbReference>
<dbReference type="OrthoDB" id="412382at2759"/>
<dbReference type="Pfam" id="PF00734">
    <property type="entry name" value="CBM_1"/>
    <property type="match status" value="1"/>
</dbReference>
<organism evidence="14 15">
    <name type="scientific">Mycena chlorophos</name>
    <name type="common">Agaric fungus</name>
    <name type="synonym">Agaricus chlorophos</name>
    <dbReference type="NCBI Taxonomy" id="658473"/>
    <lineage>
        <taxon>Eukaryota</taxon>
        <taxon>Fungi</taxon>
        <taxon>Dikarya</taxon>
        <taxon>Basidiomycota</taxon>
        <taxon>Agaricomycotina</taxon>
        <taxon>Agaricomycetes</taxon>
        <taxon>Agaricomycetidae</taxon>
        <taxon>Agaricales</taxon>
        <taxon>Marasmiineae</taxon>
        <taxon>Mycenaceae</taxon>
        <taxon>Mycena</taxon>
    </lineage>
</organism>
<keyword evidence="8" id="KW-0119">Carbohydrate metabolism</keyword>
<dbReference type="GO" id="GO:0005576">
    <property type="term" value="C:extracellular region"/>
    <property type="evidence" value="ECO:0007669"/>
    <property type="project" value="InterPro"/>
</dbReference>
<keyword evidence="7" id="KW-0325">Glycoprotein</keyword>
<evidence type="ECO:0000256" key="3">
    <source>
        <dbReference type="ARBA" id="ARBA00022729"/>
    </source>
</evidence>
<dbReference type="GO" id="GO:0030245">
    <property type="term" value="P:cellulose catabolic process"/>
    <property type="evidence" value="ECO:0007669"/>
    <property type="project" value="UniProtKB-KW"/>
</dbReference>
<keyword evidence="10 11" id="KW-0624">Polysaccharide degradation</keyword>
<dbReference type="PROSITE" id="PS51164">
    <property type="entry name" value="CBM1_2"/>
    <property type="match status" value="1"/>
</dbReference>
<name>A0A8H6TC57_MYCCL</name>
<feature type="signal peptide" evidence="12">
    <location>
        <begin position="1"/>
        <end position="35"/>
    </location>
</feature>
<evidence type="ECO:0000313" key="15">
    <source>
        <dbReference type="Proteomes" id="UP000613580"/>
    </source>
</evidence>
<dbReference type="SUPFAM" id="SSF57180">
    <property type="entry name" value="Cellulose-binding domain"/>
    <property type="match status" value="1"/>
</dbReference>
<dbReference type="EMBL" id="JACAZE010000006">
    <property type="protein sequence ID" value="KAF7313902.1"/>
    <property type="molecule type" value="Genomic_DNA"/>
</dbReference>
<dbReference type="PRINTS" id="PR00734">
    <property type="entry name" value="GLHYDRLASE7"/>
</dbReference>
<dbReference type="GO" id="GO:0008810">
    <property type="term" value="F:cellulase activity"/>
    <property type="evidence" value="ECO:0007669"/>
    <property type="project" value="UniProtKB-EC"/>
</dbReference>
<evidence type="ECO:0000259" key="13">
    <source>
        <dbReference type="PROSITE" id="PS51164"/>
    </source>
</evidence>
<evidence type="ECO:0000256" key="4">
    <source>
        <dbReference type="ARBA" id="ARBA00022801"/>
    </source>
</evidence>
<keyword evidence="9 11" id="KW-0326">Glycosidase</keyword>
<comment type="catalytic activity">
    <reaction evidence="1">
        <text>Endohydrolysis of (1-&gt;4)-beta-D-glucosidic linkages in cellulose, lichenin and cereal beta-D-glucans.</text>
        <dbReference type="EC" id="3.2.1.4"/>
    </reaction>
</comment>
<dbReference type="PANTHER" id="PTHR33753">
    <property type="entry name" value="1,4-BETA-D-GLUCAN CELLOBIOHYDROLASE B"/>
    <property type="match status" value="1"/>
</dbReference>
<evidence type="ECO:0000256" key="10">
    <source>
        <dbReference type="ARBA" id="ARBA00023326"/>
    </source>
</evidence>
<dbReference type="Proteomes" id="UP000613580">
    <property type="component" value="Unassembled WGS sequence"/>
</dbReference>
<gene>
    <name evidence="14" type="ORF">HMN09_00548300</name>
</gene>
<dbReference type="InterPro" id="IPR013320">
    <property type="entry name" value="ConA-like_dom_sf"/>
</dbReference>